<sequence>MKQMSRPKSKKNRTEFVRLGEYKAELLSDKKNIFFRYDTASGKVFARKNTHAIKTNK</sequence>
<dbReference type="Proteomes" id="UP000289856">
    <property type="component" value="Chromosome"/>
</dbReference>
<dbReference type="KEGG" id="cohn:KCTCHS21_50710"/>
<proteinExistence type="predicted"/>
<gene>
    <name evidence="1" type="ORF">KCTCHS21_50710</name>
</gene>
<reference evidence="1 2" key="1">
    <citation type="submission" date="2019-01" db="EMBL/GenBank/DDBJ databases">
        <title>Complete genome sequence of Cohnella hallensis HS21 isolated from Korean fir (Abies koreana) rhizospheric soil.</title>
        <authorList>
            <person name="Jiang L."/>
            <person name="Kang S.W."/>
            <person name="Kim S."/>
            <person name="Jung J."/>
            <person name="Kim C.Y."/>
            <person name="Kim D.H."/>
            <person name="Kim S.W."/>
            <person name="Lee J."/>
        </authorList>
    </citation>
    <scope>NUCLEOTIDE SEQUENCE [LARGE SCALE GENOMIC DNA]</scope>
    <source>
        <strain evidence="1 2">HS21</strain>
    </source>
</reference>
<organism evidence="1 2">
    <name type="scientific">Cohnella abietis</name>
    <dbReference type="NCBI Taxonomy" id="2507935"/>
    <lineage>
        <taxon>Bacteria</taxon>
        <taxon>Bacillati</taxon>
        <taxon>Bacillota</taxon>
        <taxon>Bacilli</taxon>
        <taxon>Bacillales</taxon>
        <taxon>Paenibacillaceae</taxon>
        <taxon>Cohnella</taxon>
    </lineage>
</organism>
<evidence type="ECO:0000313" key="1">
    <source>
        <dbReference type="EMBL" id="BBI35672.1"/>
    </source>
</evidence>
<protein>
    <submittedName>
        <fullName evidence="1">Uncharacterized protein</fullName>
    </submittedName>
</protein>
<name>A0A3T1DC45_9BACL</name>
<accession>A0A3T1DC45</accession>
<evidence type="ECO:0000313" key="2">
    <source>
        <dbReference type="Proteomes" id="UP000289856"/>
    </source>
</evidence>
<keyword evidence="2" id="KW-1185">Reference proteome</keyword>
<dbReference type="EMBL" id="AP019400">
    <property type="protein sequence ID" value="BBI35672.1"/>
    <property type="molecule type" value="Genomic_DNA"/>
</dbReference>
<dbReference type="AlphaFoldDB" id="A0A3T1DC45"/>